<evidence type="ECO:0000313" key="2">
    <source>
        <dbReference type="EMBL" id="AWY08432.1"/>
    </source>
</evidence>
<keyword evidence="3" id="KW-1185">Reference proteome</keyword>
<protein>
    <submittedName>
        <fullName evidence="2">Uncharacterized protein</fullName>
    </submittedName>
</protein>
<organism evidence="2 3">
    <name type="scientific">Erwinia phage vB_EamM_Alexandra</name>
    <dbReference type="NCBI Taxonomy" id="2201424"/>
    <lineage>
        <taxon>Viruses</taxon>
        <taxon>Duplodnaviria</taxon>
        <taxon>Heunggongvirae</taxon>
        <taxon>Uroviricota</taxon>
        <taxon>Caudoviricetes</taxon>
        <taxon>Alexandravirus</taxon>
        <taxon>Alexandravirus alexandra</taxon>
    </lineage>
</organism>
<gene>
    <name evidence="2" type="ORF">Alexandra_160</name>
</gene>
<evidence type="ECO:0000256" key="1">
    <source>
        <dbReference type="SAM" id="MobiDB-lite"/>
    </source>
</evidence>
<reference evidence="2 3" key="1">
    <citation type="submission" date="2018-04" db="EMBL/GenBank/DDBJ databases">
        <authorList>
            <person name="Go L.Y."/>
            <person name="Mitchell J.A."/>
        </authorList>
    </citation>
    <scope>NUCLEOTIDE SEQUENCE [LARGE SCALE GENOMIC DNA]</scope>
</reference>
<proteinExistence type="predicted"/>
<evidence type="ECO:0000313" key="3">
    <source>
        <dbReference type="Proteomes" id="UP000251795"/>
    </source>
</evidence>
<name>A0A2Z4QDT8_9CAUD</name>
<dbReference type="EMBL" id="MH248138">
    <property type="protein sequence ID" value="AWY08432.1"/>
    <property type="molecule type" value="Genomic_DNA"/>
</dbReference>
<dbReference type="Proteomes" id="UP000251795">
    <property type="component" value="Segment"/>
</dbReference>
<feature type="compositionally biased region" description="Basic and acidic residues" evidence="1">
    <location>
        <begin position="151"/>
        <end position="160"/>
    </location>
</feature>
<feature type="region of interest" description="Disordered" evidence="1">
    <location>
        <begin position="141"/>
        <end position="164"/>
    </location>
</feature>
<accession>A0A2Z4QDT8</accession>
<sequence>MELKLEQFISNVELLTNIHQQNKNPIMIRLPLEGSQLGLLFYCSYAVPRYVVLPINAIWIDYNPESPTFGTAFKRTSKDNSDPYKDVWTALYFYDDAMTEQTYDPNDLQIINRALPPLATSVTRGVGYLSHPEAESRVLIDGDPTLSNNRDPLDHTHPEKPATMISINGSYGEEHVPIKDQLVPQVNQVMVIEDNTIQWRKVRESELGQPTD</sequence>